<gene>
    <name evidence="3" type="ORF">ACFSQZ_09720</name>
</gene>
<dbReference type="Pfam" id="PF13509">
    <property type="entry name" value="S1_2"/>
    <property type="match status" value="2"/>
</dbReference>
<keyword evidence="4" id="KW-1185">Reference proteome</keyword>
<dbReference type="PANTHER" id="PTHR37296:SF1">
    <property type="entry name" value="CONSERVED VIRULENCE FACTOR B"/>
    <property type="match status" value="1"/>
</dbReference>
<dbReference type="InterPro" id="IPR039566">
    <property type="entry name" value="CvfB_S1_st"/>
</dbReference>
<feature type="domain" description="S1 motif" evidence="2">
    <location>
        <begin position="63"/>
        <end position="125"/>
    </location>
</feature>
<dbReference type="InterPro" id="IPR040764">
    <property type="entry name" value="CvfB_WH"/>
</dbReference>
<dbReference type="Pfam" id="PF17783">
    <property type="entry name" value="WHD_CvfB"/>
    <property type="match status" value="1"/>
</dbReference>
<dbReference type="EMBL" id="JBHUJC010000026">
    <property type="protein sequence ID" value="MFD2276745.1"/>
    <property type="molecule type" value="Genomic_DNA"/>
</dbReference>
<comment type="similarity">
    <text evidence="1">Belongs to the CvfB family.</text>
</comment>
<dbReference type="SMART" id="SM00316">
    <property type="entry name" value="S1"/>
    <property type="match status" value="2"/>
</dbReference>
<dbReference type="Proteomes" id="UP001597297">
    <property type="component" value="Unassembled WGS sequence"/>
</dbReference>
<feature type="domain" description="S1 motif" evidence="2">
    <location>
        <begin position="138"/>
        <end position="200"/>
    </location>
</feature>
<evidence type="ECO:0000259" key="2">
    <source>
        <dbReference type="SMART" id="SM00316"/>
    </source>
</evidence>
<dbReference type="Gene3D" id="2.40.50.140">
    <property type="entry name" value="Nucleic acid-binding proteins"/>
    <property type="match status" value="3"/>
</dbReference>
<comment type="caution">
    <text evidence="3">The sequence shown here is derived from an EMBL/GenBank/DDBJ whole genome shotgun (WGS) entry which is preliminary data.</text>
</comment>
<dbReference type="RefSeq" id="WP_377094705.1">
    <property type="nucleotide sequence ID" value="NZ_JBHSJM010000001.1"/>
</dbReference>
<dbReference type="InterPro" id="IPR036388">
    <property type="entry name" value="WH-like_DNA-bd_sf"/>
</dbReference>
<dbReference type="InterPro" id="IPR003029">
    <property type="entry name" value="S1_domain"/>
</dbReference>
<dbReference type="PIRSF" id="PIRSF012524">
    <property type="entry name" value="YitL_S1"/>
    <property type="match status" value="1"/>
</dbReference>
<dbReference type="Gene3D" id="1.10.10.10">
    <property type="entry name" value="Winged helix-like DNA-binding domain superfamily/Winged helix DNA-binding domain"/>
    <property type="match status" value="1"/>
</dbReference>
<protein>
    <submittedName>
        <fullName evidence="3">S1 RNA-binding domain-containing protein</fullName>
    </submittedName>
</protein>
<sequence length="271" mass="30755">MNTLEVTREEERGIYLEAGTDGEILLPIKEVPEETYIGDMLDVFIYRDSADRLIATTWTPKAMVGDFVVLKVTQVTPHGAFLDWGLVKDLMLPFGEQKRKVSQGINVVVRVYVDEETRRIAATARLGRYLGKTGRRYLENEEVDIMIVDRTDLGYRVVVEGEDWGLLYHNQIFQALEVGQKLKAYVLETRPDGKLDLILQKPGPQKAMDLSQQILDRLKQSGGFSELGDKADPSSILAAYNVSKKTYKRALSQLFKERKIIFEDGGIRLVQ</sequence>
<evidence type="ECO:0000313" key="3">
    <source>
        <dbReference type="EMBL" id="MFD2276745.1"/>
    </source>
</evidence>
<accession>A0ABW5E731</accession>
<dbReference type="InterPro" id="IPR014464">
    <property type="entry name" value="CvfB_fam"/>
</dbReference>
<dbReference type="PANTHER" id="PTHR37296">
    <property type="entry name" value="CONSERVED VIRULENCE FACTOR B"/>
    <property type="match status" value="1"/>
</dbReference>
<proteinExistence type="inferred from homology"/>
<evidence type="ECO:0000313" key="4">
    <source>
        <dbReference type="Proteomes" id="UP001597297"/>
    </source>
</evidence>
<reference evidence="4" key="1">
    <citation type="journal article" date="2019" name="Int. J. Syst. Evol. Microbiol.">
        <title>The Global Catalogue of Microorganisms (GCM) 10K type strain sequencing project: providing services to taxonomists for standard genome sequencing and annotation.</title>
        <authorList>
            <consortium name="The Broad Institute Genomics Platform"/>
            <consortium name="The Broad Institute Genome Sequencing Center for Infectious Disease"/>
            <person name="Wu L."/>
            <person name="Ma J."/>
        </authorList>
    </citation>
    <scope>NUCLEOTIDE SEQUENCE [LARGE SCALE GENOMIC DNA]</scope>
    <source>
        <strain evidence="4">JCM 16545</strain>
    </source>
</reference>
<organism evidence="3 4">
    <name type="scientific">Rubritalea spongiae</name>
    <dbReference type="NCBI Taxonomy" id="430797"/>
    <lineage>
        <taxon>Bacteria</taxon>
        <taxon>Pseudomonadati</taxon>
        <taxon>Verrucomicrobiota</taxon>
        <taxon>Verrucomicrobiia</taxon>
        <taxon>Verrucomicrobiales</taxon>
        <taxon>Rubritaleaceae</taxon>
        <taxon>Rubritalea</taxon>
    </lineage>
</organism>
<name>A0ABW5E731_9BACT</name>
<evidence type="ECO:0000256" key="1">
    <source>
        <dbReference type="PIRNR" id="PIRNR012524"/>
    </source>
</evidence>
<dbReference type="InterPro" id="IPR012340">
    <property type="entry name" value="NA-bd_OB-fold"/>
</dbReference>